<organism evidence="1 2">
    <name type="scientific">Rhodococcus spelaei</name>
    <dbReference type="NCBI Taxonomy" id="2546320"/>
    <lineage>
        <taxon>Bacteria</taxon>
        <taxon>Bacillati</taxon>
        <taxon>Actinomycetota</taxon>
        <taxon>Actinomycetes</taxon>
        <taxon>Mycobacteriales</taxon>
        <taxon>Nocardiaceae</taxon>
        <taxon>Rhodococcus</taxon>
    </lineage>
</organism>
<evidence type="ECO:0000313" key="1">
    <source>
        <dbReference type="EMBL" id="TQF74611.1"/>
    </source>
</evidence>
<accession>A0A541BQJ8</accession>
<protein>
    <submittedName>
        <fullName evidence="1">DUF416 family protein</fullName>
    </submittedName>
</protein>
<dbReference type="AlphaFoldDB" id="A0A541BQJ8"/>
<reference evidence="1 2" key="1">
    <citation type="submission" date="2019-06" db="EMBL/GenBank/DDBJ databases">
        <title>Rhodococcus spaelei sp. nov., isolated from a cave.</title>
        <authorList>
            <person name="Lee S.D."/>
        </authorList>
    </citation>
    <scope>NUCLEOTIDE SEQUENCE [LARGE SCALE GENOMIC DNA]</scope>
    <source>
        <strain evidence="1 2">C9-5</strain>
    </source>
</reference>
<gene>
    <name evidence="1" type="ORF">FK531_00420</name>
</gene>
<sequence>MSAEPVNVAASPDHSIPVVPHRRAPPSFRRARHESYDSGTVRVMNLQTYDELAFGKRLAALDRRSKTAFAASCAERLLPLFERYARSVEAVELGSRLGVIVAAAWEVASGVEADVRAYQDEAGAMVPSDEDSWILETGYGQNAAAAAAYAVGTWLTDDPQEAALAAYQVYELADYAVQQINPSLDLNAAGSETRILASGIVQSALTALDRALAAAESAPSTWQKLRADAEADGQEWAGTLP</sequence>
<dbReference type="OrthoDB" id="4828566at2"/>
<dbReference type="Gene3D" id="1.20.1590.10">
    <property type="entry name" value="YP_001051499.1 domain like"/>
    <property type="match status" value="1"/>
</dbReference>
<dbReference type="InterPro" id="IPR023381">
    <property type="entry name" value="YP001051499.1-like_dom_sf"/>
</dbReference>
<dbReference type="Pfam" id="PF04222">
    <property type="entry name" value="DUF416"/>
    <property type="match status" value="1"/>
</dbReference>
<name>A0A541BQJ8_9NOCA</name>
<keyword evidence="2" id="KW-1185">Reference proteome</keyword>
<dbReference type="EMBL" id="VIGH01000001">
    <property type="protein sequence ID" value="TQF74611.1"/>
    <property type="molecule type" value="Genomic_DNA"/>
</dbReference>
<dbReference type="Proteomes" id="UP000316256">
    <property type="component" value="Unassembled WGS sequence"/>
</dbReference>
<dbReference type="InterPro" id="IPR007338">
    <property type="entry name" value="DUF416"/>
</dbReference>
<comment type="caution">
    <text evidence="1">The sequence shown here is derived from an EMBL/GenBank/DDBJ whole genome shotgun (WGS) entry which is preliminary data.</text>
</comment>
<proteinExistence type="predicted"/>
<evidence type="ECO:0000313" key="2">
    <source>
        <dbReference type="Proteomes" id="UP000316256"/>
    </source>
</evidence>